<gene>
    <name evidence="1" type="ORF">EVAR_65840_1</name>
</gene>
<evidence type="ECO:0000313" key="1">
    <source>
        <dbReference type="EMBL" id="GBP88847.1"/>
    </source>
</evidence>
<dbReference type="EMBL" id="BGZK01001961">
    <property type="protein sequence ID" value="GBP88847.1"/>
    <property type="molecule type" value="Genomic_DNA"/>
</dbReference>
<organism evidence="1 2">
    <name type="scientific">Eumeta variegata</name>
    <name type="common">Bagworm moth</name>
    <name type="synonym">Eumeta japonica</name>
    <dbReference type="NCBI Taxonomy" id="151549"/>
    <lineage>
        <taxon>Eukaryota</taxon>
        <taxon>Metazoa</taxon>
        <taxon>Ecdysozoa</taxon>
        <taxon>Arthropoda</taxon>
        <taxon>Hexapoda</taxon>
        <taxon>Insecta</taxon>
        <taxon>Pterygota</taxon>
        <taxon>Neoptera</taxon>
        <taxon>Endopterygota</taxon>
        <taxon>Lepidoptera</taxon>
        <taxon>Glossata</taxon>
        <taxon>Ditrysia</taxon>
        <taxon>Tineoidea</taxon>
        <taxon>Psychidae</taxon>
        <taxon>Oiketicinae</taxon>
        <taxon>Eumeta</taxon>
    </lineage>
</organism>
<comment type="caution">
    <text evidence="1">The sequence shown here is derived from an EMBL/GenBank/DDBJ whole genome shotgun (WGS) entry which is preliminary data.</text>
</comment>
<name>A0A4C1ZQD4_EUMVA</name>
<reference evidence="1 2" key="1">
    <citation type="journal article" date="2019" name="Commun. Biol.">
        <title>The bagworm genome reveals a unique fibroin gene that provides high tensile strength.</title>
        <authorList>
            <person name="Kono N."/>
            <person name="Nakamura H."/>
            <person name="Ohtoshi R."/>
            <person name="Tomita M."/>
            <person name="Numata K."/>
            <person name="Arakawa K."/>
        </authorList>
    </citation>
    <scope>NUCLEOTIDE SEQUENCE [LARGE SCALE GENOMIC DNA]</scope>
</reference>
<evidence type="ECO:0000313" key="2">
    <source>
        <dbReference type="Proteomes" id="UP000299102"/>
    </source>
</evidence>
<sequence>MDLPQWWRRSHKASRHIQSRLERHRNRPEPRVRADSCRLLLRRSPVIGPIAVTSDLAISSESTPRITNRRLSRTELLFYVKNDTTHRLSSLSRRGASAIERQKRTFVIKFGTRRARPSRELR</sequence>
<dbReference type="Proteomes" id="UP000299102">
    <property type="component" value="Unassembled WGS sequence"/>
</dbReference>
<protein>
    <submittedName>
        <fullName evidence="1">Uncharacterized protein</fullName>
    </submittedName>
</protein>
<dbReference type="AlphaFoldDB" id="A0A4C1ZQD4"/>
<keyword evidence="2" id="KW-1185">Reference proteome</keyword>
<accession>A0A4C1ZQD4</accession>
<proteinExistence type="predicted"/>